<dbReference type="Proteomes" id="UP001642360">
    <property type="component" value="Unassembled WGS sequence"/>
</dbReference>
<dbReference type="PROSITE" id="PS51371">
    <property type="entry name" value="CBS"/>
    <property type="match status" value="1"/>
</dbReference>
<dbReference type="PANTHER" id="PTHR48108:SF6">
    <property type="entry name" value="CBS DOMAIN-CONTAINING PROTEIN CBSX1, CHLOROPLASTIC"/>
    <property type="match status" value="1"/>
</dbReference>
<comment type="caution">
    <text evidence="4">The sequence shown here is derived from an EMBL/GenBank/DDBJ whole genome shotgun (WGS) entry which is preliminary data.</text>
</comment>
<evidence type="ECO:0000256" key="1">
    <source>
        <dbReference type="ARBA" id="ARBA00022737"/>
    </source>
</evidence>
<feature type="domain" description="CBS" evidence="3">
    <location>
        <begin position="68"/>
        <end position="107"/>
    </location>
</feature>
<reference evidence="4 5" key="1">
    <citation type="submission" date="2024-02" db="EMBL/GenBank/DDBJ databases">
        <authorList>
            <person name="Vignale AGUSTIN F."/>
            <person name="Sosa J E."/>
            <person name="Modenutti C."/>
        </authorList>
    </citation>
    <scope>NUCLEOTIDE SEQUENCE [LARGE SCALE GENOMIC DNA]</scope>
</reference>
<dbReference type="InterPro" id="IPR000644">
    <property type="entry name" value="CBS_dom"/>
</dbReference>
<dbReference type="InterPro" id="IPR051462">
    <property type="entry name" value="CBS_domain-containing"/>
</dbReference>
<dbReference type="Pfam" id="PF00571">
    <property type="entry name" value="CBS"/>
    <property type="match status" value="1"/>
</dbReference>
<accession>A0ABC8TCI1</accession>
<name>A0ABC8TCI1_9AQUA</name>
<evidence type="ECO:0000313" key="4">
    <source>
        <dbReference type="EMBL" id="CAK9167120.1"/>
    </source>
</evidence>
<keyword evidence="2" id="KW-0129">CBS domain</keyword>
<gene>
    <name evidence="4" type="ORF">ILEXP_LOCUS36379</name>
</gene>
<keyword evidence="1" id="KW-0677">Repeat</keyword>
<dbReference type="SUPFAM" id="SSF54631">
    <property type="entry name" value="CBS-domain pair"/>
    <property type="match status" value="1"/>
</dbReference>
<proteinExistence type="predicted"/>
<dbReference type="Gene3D" id="3.10.580.10">
    <property type="entry name" value="CBS-domain"/>
    <property type="match status" value="1"/>
</dbReference>
<dbReference type="PANTHER" id="PTHR48108">
    <property type="entry name" value="CBS DOMAIN-CONTAINING PROTEIN CBSX2, CHLOROPLASTIC"/>
    <property type="match status" value="1"/>
</dbReference>
<dbReference type="AlphaFoldDB" id="A0ABC8TCI1"/>
<keyword evidence="5" id="KW-1185">Reference proteome</keyword>
<organism evidence="4 5">
    <name type="scientific">Ilex paraguariensis</name>
    <name type="common">yerba mate</name>
    <dbReference type="NCBI Taxonomy" id="185542"/>
    <lineage>
        <taxon>Eukaryota</taxon>
        <taxon>Viridiplantae</taxon>
        <taxon>Streptophyta</taxon>
        <taxon>Embryophyta</taxon>
        <taxon>Tracheophyta</taxon>
        <taxon>Spermatophyta</taxon>
        <taxon>Magnoliopsida</taxon>
        <taxon>eudicotyledons</taxon>
        <taxon>Gunneridae</taxon>
        <taxon>Pentapetalae</taxon>
        <taxon>asterids</taxon>
        <taxon>campanulids</taxon>
        <taxon>Aquifoliales</taxon>
        <taxon>Aquifoliaceae</taxon>
        <taxon>Ilex</taxon>
    </lineage>
</organism>
<evidence type="ECO:0000259" key="3">
    <source>
        <dbReference type="PROSITE" id="PS51371"/>
    </source>
</evidence>
<dbReference type="EMBL" id="CAUOFW020004758">
    <property type="protein sequence ID" value="CAK9167120.1"/>
    <property type="molecule type" value="Genomic_DNA"/>
</dbReference>
<sequence length="107" mass="11751">MFSVDLPPIPNALACVVLVISWNLKEKAFRELSNQGLAPLVLHNDFQTYKKVQKLLSKTNGNVVGELMTPAPVVGLESANLKDAARLLLKTKFRRLPVVDSVGVARQ</sequence>
<evidence type="ECO:0000313" key="5">
    <source>
        <dbReference type="Proteomes" id="UP001642360"/>
    </source>
</evidence>
<evidence type="ECO:0000256" key="2">
    <source>
        <dbReference type="PROSITE-ProRule" id="PRU00703"/>
    </source>
</evidence>
<dbReference type="InterPro" id="IPR046342">
    <property type="entry name" value="CBS_dom_sf"/>
</dbReference>
<protein>
    <recommendedName>
        <fullName evidence="3">CBS domain-containing protein</fullName>
    </recommendedName>
</protein>